<dbReference type="GO" id="GO:0015074">
    <property type="term" value="P:DNA integration"/>
    <property type="evidence" value="ECO:0007669"/>
    <property type="project" value="InterPro"/>
</dbReference>
<reference evidence="3" key="1">
    <citation type="submission" date="2013-08" db="EMBL/GenBank/DDBJ databases">
        <authorList>
            <person name="Mendez C."/>
            <person name="Richter M."/>
            <person name="Ferrer M."/>
            <person name="Sanchez J."/>
        </authorList>
    </citation>
    <scope>NUCLEOTIDE SEQUENCE</scope>
</reference>
<dbReference type="AlphaFoldDB" id="T0YMA8"/>
<dbReference type="InterPro" id="IPR010998">
    <property type="entry name" value="Integrase_recombinase_N"/>
</dbReference>
<feature type="non-terminal residue" evidence="3">
    <location>
        <position position="152"/>
    </location>
</feature>
<dbReference type="GO" id="GO:0003677">
    <property type="term" value="F:DNA binding"/>
    <property type="evidence" value="ECO:0007669"/>
    <property type="project" value="UniProtKB-KW"/>
</dbReference>
<dbReference type="Gene3D" id="1.10.150.130">
    <property type="match status" value="1"/>
</dbReference>
<comment type="caution">
    <text evidence="3">The sequence shown here is derived from an EMBL/GenBank/DDBJ whole genome shotgun (WGS) entry which is preliminary data.</text>
</comment>
<keyword evidence="1" id="KW-0238">DNA-binding</keyword>
<reference evidence="3" key="2">
    <citation type="journal article" date="2014" name="ISME J.">
        <title>Microbial stratification in low pH oxic and suboxic macroscopic growths along an acid mine drainage.</title>
        <authorList>
            <person name="Mendez-Garcia C."/>
            <person name="Mesa V."/>
            <person name="Sprenger R.R."/>
            <person name="Richter M."/>
            <person name="Diez M.S."/>
            <person name="Solano J."/>
            <person name="Bargiela R."/>
            <person name="Golyshina O.V."/>
            <person name="Manteca A."/>
            <person name="Ramos J.L."/>
            <person name="Gallego J.R."/>
            <person name="Llorente I."/>
            <person name="Martins Dos Santos V.A."/>
            <person name="Jensen O.N."/>
            <person name="Pelaez A.I."/>
            <person name="Sanchez J."/>
            <person name="Ferrer M."/>
        </authorList>
    </citation>
    <scope>NUCLEOTIDE SEQUENCE</scope>
</reference>
<accession>T0YMA8</accession>
<feature type="domain" description="Core-binding (CB)" evidence="2">
    <location>
        <begin position="27"/>
        <end position="113"/>
    </location>
</feature>
<dbReference type="EMBL" id="AUZZ01009671">
    <property type="protein sequence ID" value="EQD33047.1"/>
    <property type="molecule type" value="Genomic_DNA"/>
</dbReference>
<evidence type="ECO:0000256" key="1">
    <source>
        <dbReference type="ARBA" id="ARBA00023125"/>
    </source>
</evidence>
<dbReference type="Pfam" id="PF14659">
    <property type="entry name" value="Phage_int_SAM_3"/>
    <property type="match status" value="1"/>
</dbReference>
<organism evidence="3">
    <name type="scientific">mine drainage metagenome</name>
    <dbReference type="NCBI Taxonomy" id="410659"/>
    <lineage>
        <taxon>unclassified sequences</taxon>
        <taxon>metagenomes</taxon>
        <taxon>ecological metagenomes</taxon>
    </lineage>
</organism>
<gene>
    <name evidence="3" type="ORF">B2A_13364</name>
</gene>
<dbReference type="PROSITE" id="PS51900">
    <property type="entry name" value="CB"/>
    <property type="match status" value="1"/>
</dbReference>
<dbReference type="InterPro" id="IPR004107">
    <property type="entry name" value="Integrase_SAM-like_N"/>
</dbReference>
<evidence type="ECO:0000259" key="2">
    <source>
        <dbReference type="PROSITE" id="PS51900"/>
    </source>
</evidence>
<protein>
    <submittedName>
        <fullName evidence="3">Integrase family protein</fullName>
    </submittedName>
</protein>
<sequence>MYGQTRESVSRQLVSALRANQEGQLPLGSRELFGRFWNIWLPSIRSNLRPRTWTRYEELGRIHLLPLLGATRIGDLSVQKVQALHGRMLGMGISPSTVHHAHAVLHRALADAVRWGVVSRNVAGLVPPPRMATNEMQTLTGCPGEGAVSRRS</sequence>
<dbReference type="InterPro" id="IPR011010">
    <property type="entry name" value="DNA_brk_join_enz"/>
</dbReference>
<evidence type="ECO:0000313" key="3">
    <source>
        <dbReference type="EMBL" id="EQD33047.1"/>
    </source>
</evidence>
<name>T0YMA8_9ZZZZ</name>
<dbReference type="InterPro" id="IPR044068">
    <property type="entry name" value="CB"/>
</dbReference>
<dbReference type="SUPFAM" id="SSF56349">
    <property type="entry name" value="DNA breaking-rejoining enzymes"/>
    <property type="match status" value="1"/>
</dbReference>
<proteinExistence type="predicted"/>